<feature type="compositionally biased region" description="Low complexity" evidence="1">
    <location>
        <begin position="386"/>
        <end position="397"/>
    </location>
</feature>
<reference evidence="3 4" key="1">
    <citation type="journal article" date="2018" name="J. Allergy Clin. Immunol.">
        <title>High-quality assembly of Dermatophagoides pteronyssinus genome and transcriptome reveals a wide range of novel allergens.</title>
        <authorList>
            <person name="Liu X.Y."/>
            <person name="Yang K.Y."/>
            <person name="Wang M.Q."/>
            <person name="Kwok J.S."/>
            <person name="Zeng X."/>
            <person name="Yang Z."/>
            <person name="Xiao X.J."/>
            <person name="Lau C.P."/>
            <person name="Li Y."/>
            <person name="Huang Z.M."/>
            <person name="Ba J.G."/>
            <person name="Yim A.K."/>
            <person name="Ouyang C.Y."/>
            <person name="Ngai S.M."/>
            <person name="Chan T.F."/>
            <person name="Leung E.L."/>
            <person name="Liu L."/>
            <person name="Liu Z.G."/>
            <person name="Tsui S.K."/>
        </authorList>
    </citation>
    <scope>NUCLEOTIDE SEQUENCE [LARGE SCALE GENOMIC DNA]</scope>
    <source>
        <strain evidence="3">Derp</strain>
    </source>
</reference>
<feature type="compositionally biased region" description="Low complexity" evidence="1">
    <location>
        <begin position="346"/>
        <end position="366"/>
    </location>
</feature>
<keyword evidence="2" id="KW-1133">Transmembrane helix</keyword>
<proteinExistence type="predicted"/>
<name>A0ABQ8JY12_DERPT</name>
<feature type="region of interest" description="Disordered" evidence="1">
    <location>
        <begin position="384"/>
        <end position="459"/>
    </location>
</feature>
<feature type="compositionally biased region" description="Polar residues" evidence="1">
    <location>
        <begin position="272"/>
        <end position="286"/>
    </location>
</feature>
<comment type="caution">
    <text evidence="3">The sequence shown here is derived from an EMBL/GenBank/DDBJ whole genome shotgun (WGS) entry which is preliminary data.</text>
</comment>
<sequence length="525" mass="61932">MYIINESQNFSKIFLLATIIIIFNNIFLIQSLSSSSTTTTRRIPKIYNRSPYRRNFQLDKFQIDPNYSLISPGYELPQSSSSSPFSNSQFYSEFIPDNRMITMLSNPLTSSLISQNHRYMTKTPERDLHYQTILKQQEQATIRHPFQAFQLAKDQANMRGHMLRSSLQTSDDDVYEVESAPVMKTTSPYQYHSLYSQFNNNNNNNNVYRSSSSLSNRYRLPPLYSYPLNQQLQQQQHYYQQQQQESAQPPIELPSISMSFDPNPYQQQQQQSTINESPSPSYQMYNSPLSYHQLQRKWPQKRFSNWVDFGRENGRESRTKELTTSIRVAPFTSSFQPDHYNHNHNHNNNQHSYHYRQQQQQPNQHQYEMEPETKNLFMTIGFDQTSSASNNNDNSNDYPDTYETSASQQQQKIFNTQLSNNNHSESILPSATTTTTNQQQKFKKQQQQQQDDPTSSWLDMGAYSANKGEFGWFTDTPVIVGHKYQHQQQQQQHHHHHHRFVMENFQMKEMNEKKNKKINDKMIKS</sequence>
<organism evidence="3 4">
    <name type="scientific">Dermatophagoides pteronyssinus</name>
    <name type="common">European house dust mite</name>
    <dbReference type="NCBI Taxonomy" id="6956"/>
    <lineage>
        <taxon>Eukaryota</taxon>
        <taxon>Metazoa</taxon>
        <taxon>Ecdysozoa</taxon>
        <taxon>Arthropoda</taxon>
        <taxon>Chelicerata</taxon>
        <taxon>Arachnida</taxon>
        <taxon>Acari</taxon>
        <taxon>Acariformes</taxon>
        <taxon>Sarcoptiformes</taxon>
        <taxon>Astigmata</taxon>
        <taxon>Psoroptidia</taxon>
        <taxon>Analgoidea</taxon>
        <taxon>Pyroglyphidae</taxon>
        <taxon>Dermatophagoidinae</taxon>
        <taxon>Dermatophagoides</taxon>
    </lineage>
</organism>
<feature type="compositionally biased region" description="Low complexity" evidence="1">
    <location>
        <begin position="432"/>
        <end position="450"/>
    </location>
</feature>
<feature type="compositionally biased region" description="Low complexity" evidence="1">
    <location>
        <begin position="232"/>
        <end position="250"/>
    </location>
</feature>
<dbReference type="Proteomes" id="UP000887458">
    <property type="component" value="Unassembled WGS sequence"/>
</dbReference>
<keyword evidence="2" id="KW-0472">Membrane</keyword>
<evidence type="ECO:0000313" key="3">
    <source>
        <dbReference type="EMBL" id="KAH9427062.1"/>
    </source>
</evidence>
<dbReference type="EMBL" id="NJHN03000001">
    <property type="protein sequence ID" value="KAH9427062.1"/>
    <property type="molecule type" value="Genomic_DNA"/>
</dbReference>
<feature type="transmembrane region" description="Helical" evidence="2">
    <location>
        <begin position="12"/>
        <end position="32"/>
    </location>
</feature>
<feature type="region of interest" description="Disordered" evidence="1">
    <location>
        <begin position="232"/>
        <end position="286"/>
    </location>
</feature>
<reference evidence="3 4" key="2">
    <citation type="journal article" date="2022" name="Mol. Biol. Evol.">
        <title>Comparative Genomics Reveals Insights into the Divergent Evolution of Astigmatic Mites and Household Pest Adaptations.</title>
        <authorList>
            <person name="Xiong Q."/>
            <person name="Wan A.T."/>
            <person name="Liu X."/>
            <person name="Fung C.S."/>
            <person name="Xiao X."/>
            <person name="Malainual N."/>
            <person name="Hou J."/>
            <person name="Wang L."/>
            <person name="Wang M."/>
            <person name="Yang K.Y."/>
            <person name="Cui Y."/>
            <person name="Leung E.L."/>
            <person name="Nong W."/>
            <person name="Shin S.K."/>
            <person name="Au S.W."/>
            <person name="Jeong K.Y."/>
            <person name="Chew F.T."/>
            <person name="Hui J.H."/>
            <person name="Leung T.F."/>
            <person name="Tungtrongchitr A."/>
            <person name="Zhong N."/>
            <person name="Liu Z."/>
            <person name="Tsui S.K."/>
        </authorList>
    </citation>
    <scope>NUCLEOTIDE SEQUENCE [LARGE SCALE GENOMIC DNA]</scope>
    <source>
        <strain evidence="3">Derp</strain>
    </source>
</reference>
<keyword evidence="4" id="KW-1185">Reference proteome</keyword>
<feature type="region of interest" description="Disordered" evidence="1">
    <location>
        <begin position="338"/>
        <end position="367"/>
    </location>
</feature>
<gene>
    <name evidence="3" type="ORF">DERP_014321</name>
</gene>
<feature type="compositionally biased region" description="Polar residues" evidence="1">
    <location>
        <begin position="402"/>
        <end position="431"/>
    </location>
</feature>
<protein>
    <submittedName>
        <fullName evidence="3">Uncharacterized protein</fullName>
    </submittedName>
</protein>
<evidence type="ECO:0000313" key="4">
    <source>
        <dbReference type="Proteomes" id="UP000887458"/>
    </source>
</evidence>
<accession>A0ABQ8JY12</accession>
<evidence type="ECO:0000256" key="2">
    <source>
        <dbReference type="SAM" id="Phobius"/>
    </source>
</evidence>
<keyword evidence="2" id="KW-0812">Transmembrane</keyword>
<evidence type="ECO:0000256" key="1">
    <source>
        <dbReference type="SAM" id="MobiDB-lite"/>
    </source>
</evidence>